<evidence type="ECO:0000256" key="2">
    <source>
        <dbReference type="HAMAP-Rule" id="MF_00274"/>
    </source>
</evidence>
<keyword evidence="2" id="KW-0963">Cytoplasm</keyword>
<dbReference type="HAMAP" id="MF_00274">
    <property type="entry name" value="DNA_YbaB_EbfC"/>
    <property type="match status" value="1"/>
</dbReference>
<name>A1HPF0_9FIRM</name>
<keyword evidence="1 2" id="KW-0238">DNA-binding</keyword>
<dbReference type="GO" id="GO:0043590">
    <property type="term" value="C:bacterial nucleoid"/>
    <property type="evidence" value="ECO:0007669"/>
    <property type="project" value="UniProtKB-UniRule"/>
</dbReference>
<comment type="caution">
    <text evidence="4">The sequence shown here is derived from an EMBL/GenBank/DDBJ whole genome shotgun (WGS) entry which is preliminary data.</text>
</comment>
<comment type="subunit">
    <text evidence="2">Homodimer.</text>
</comment>
<proteinExistence type="inferred from homology"/>
<reference evidence="4 5" key="1">
    <citation type="submission" date="2007-01" db="EMBL/GenBank/DDBJ databases">
        <title>Annotation of the draft genome assembly of Thermosinus carboxydivorans Nor1.</title>
        <authorList>
            <consortium name="US DOE Joint Genome Institute (JGI-ORNL)"/>
            <person name="Larimer F."/>
            <person name="Land M."/>
            <person name="Hauser L."/>
        </authorList>
    </citation>
    <scope>NUCLEOTIDE SEQUENCE [LARGE SCALE GENOMIC DNA]</scope>
    <source>
        <strain evidence="4 5">Nor1</strain>
    </source>
</reference>
<gene>
    <name evidence="4" type="ORF">TcarDRAFT_1817</name>
</gene>
<dbReference type="SUPFAM" id="SSF82607">
    <property type="entry name" value="YbaB-like"/>
    <property type="match status" value="1"/>
</dbReference>
<evidence type="ECO:0000313" key="4">
    <source>
        <dbReference type="EMBL" id="EAX48270.1"/>
    </source>
</evidence>
<dbReference type="NCBIfam" id="TIGR00103">
    <property type="entry name" value="DNA_YbaB_EbfC"/>
    <property type="match status" value="1"/>
</dbReference>
<reference evidence="4 5" key="2">
    <citation type="submission" date="2007-01" db="EMBL/GenBank/DDBJ databases">
        <title>Sequencing of the draft genome and assembly of Thermosinus carboxydivorans Nor1.</title>
        <authorList>
            <consortium name="US DOE Joint Genome Institute (JGI-PGF)"/>
            <person name="Copeland A."/>
            <person name="Lucas S."/>
            <person name="Lapidus A."/>
            <person name="Barry K."/>
            <person name="Glavina del Rio T."/>
            <person name="Dalin E."/>
            <person name="Tice H."/>
            <person name="Bruce D."/>
            <person name="Pitluck S."/>
            <person name="Richardson P."/>
        </authorList>
    </citation>
    <scope>NUCLEOTIDE SEQUENCE [LARGE SCALE GENOMIC DNA]</scope>
    <source>
        <strain evidence="4 5">Nor1</strain>
    </source>
</reference>
<dbReference type="Proteomes" id="UP000005139">
    <property type="component" value="Unassembled WGS sequence"/>
</dbReference>
<dbReference type="Gene3D" id="3.30.1310.10">
    <property type="entry name" value="Nucleoid-associated protein YbaB-like domain"/>
    <property type="match status" value="1"/>
</dbReference>
<comment type="similarity">
    <text evidence="2">Belongs to the YbaB/EbfC family.</text>
</comment>
<dbReference type="AlphaFoldDB" id="A1HPF0"/>
<dbReference type="PANTHER" id="PTHR33449:SF1">
    <property type="entry name" value="NUCLEOID-ASSOCIATED PROTEIN YBAB"/>
    <property type="match status" value="1"/>
</dbReference>
<evidence type="ECO:0000256" key="3">
    <source>
        <dbReference type="SAM" id="Coils"/>
    </source>
</evidence>
<dbReference type="EMBL" id="AAWL01000004">
    <property type="protein sequence ID" value="EAX48270.1"/>
    <property type="molecule type" value="Genomic_DNA"/>
</dbReference>
<comment type="function">
    <text evidence="2">Binds to DNA and alters its conformation. May be involved in regulation of gene expression, nucleoid organization and DNA protection.</text>
</comment>
<dbReference type="Pfam" id="PF02575">
    <property type="entry name" value="YbaB_DNA_bd"/>
    <property type="match status" value="1"/>
</dbReference>
<protein>
    <recommendedName>
        <fullName evidence="2">Nucleoid-associated protein TcarDRAFT_1817</fullName>
    </recommendedName>
</protein>
<comment type="subcellular location">
    <subcellularLocation>
        <location evidence="2">Cytoplasm</location>
        <location evidence="2">Nucleoid</location>
    </subcellularLocation>
</comment>
<dbReference type="PANTHER" id="PTHR33449">
    <property type="entry name" value="NUCLEOID-ASSOCIATED PROTEIN YBAB"/>
    <property type="match status" value="1"/>
</dbReference>
<dbReference type="InterPro" id="IPR004401">
    <property type="entry name" value="YbaB/EbfC"/>
</dbReference>
<organism evidence="4 5">
    <name type="scientific">Thermosinus carboxydivorans Nor1</name>
    <dbReference type="NCBI Taxonomy" id="401526"/>
    <lineage>
        <taxon>Bacteria</taxon>
        <taxon>Bacillati</taxon>
        <taxon>Bacillota</taxon>
        <taxon>Negativicutes</taxon>
        <taxon>Selenomonadales</taxon>
        <taxon>Sporomusaceae</taxon>
        <taxon>Thermosinus</taxon>
    </lineage>
</organism>
<evidence type="ECO:0000313" key="5">
    <source>
        <dbReference type="Proteomes" id="UP000005139"/>
    </source>
</evidence>
<feature type="coiled-coil region" evidence="3">
    <location>
        <begin position="10"/>
        <end position="37"/>
    </location>
</feature>
<evidence type="ECO:0000256" key="1">
    <source>
        <dbReference type="ARBA" id="ARBA00023125"/>
    </source>
</evidence>
<sequence length="111" mass="12322">MGVKFMLENLGSIMEMVKKIQQNIENVQENLKNERIEVSSGDVIKVVINGQQDIISIELNAKYLAPDNAALLQDLLVATINNALTKSRDLNQTAMNKLTSELNLPKIPGLF</sequence>
<accession>A1HPF0</accession>
<keyword evidence="3" id="KW-0175">Coiled coil</keyword>
<dbReference type="PIRSF" id="PIRSF004555">
    <property type="entry name" value="UCP004555"/>
    <property type="match status" value="1"/>
</dbReference>
<keyword evidence="5" id="KW-1185">Reference proteome</keyword>
<dbReference type="eggNOG" id="COG0718">
    <property type="taxonomic scope" value="Bacteria"/>
</dbReference>
<dbReference type="GO" id="GO:0003677">
    <property type="term" value="F:DNA binding"/>
    <property type="evidence" value="ECO:0007669"/>
    <property type="project" value="UniProtKB-UniRule"/>
</dbReference>
<dbReference type="InterPro" id="IPR036894">
    <property type="entry name" value="YbaB-like_sf"/>
</dbReference>
<dbReference type="GO" id="GO:0005829">
    <property type="term" value="C:cytosol"/>
    <property type="evidence" value="ECO:0007669"/>
    <property type="project" value="TreeGrafter"/>
</dbReference>